<feature type="transmembrane region" description="Helical" evidence="8">
    <location>
        <begin position="12"/>
        <end position="36"/>
    </location>
</feature>
<protein>
    <submittedName>
        <fullName evidence="10">Trehalose transport system permease protein SugB</fullName>
    </submittedName>
</protein>
<evidence type="ECO:0000256" key="4">
    <source>
        <dbReference type="ARBA" id="ARBA00022519"/>
    </source>
</evidence>
<dbReference type="GO" id="GO:0005886">
    <property type="term" value="C:plasma membrane"/>
    <property type="evidence" value="ECO:0007669"/>
    <property type="project" value="UniProtKB-SubCell"/>
</dbReference>
<evidence type="ECO:0000313" key="10">
    <source>
        <dbReference type="EMBL" id="QGP92332.1"/>
    </source>
</evidence>
<feature type="transmembrane region" description="Helical" evidence="8">
    <location>
        <begin position="206"/>
        <end position="223"/>
    </location>
</feature>
<dbReference type="PANTHER" id="PTHR43357:SF4">
    <property type="entry name" value="INNER MEMBRANE ABC TRANSPORTER PERMEASE PROTEIN YDCV"/>
    <property type="match status" value="1"/>
</dbReference>
<evidence type="ECO:0000259" key="9">
    <source>
        <dbReference type="PROSITE" id="PS50928"/>
    </source>
</evidence>
<dbReference type="PROSITE" id="PS50928">
    <property type="entry name" value="ABC_TM1"/>
    <property type="match status" value="1"/>
</dbReference>
<keyword evidence="2 8" id="KW-0813">Transport</keyword>
<evidence type="ECO:0000256" key="7">
    <source>
        <dbReference type="ARBA" id="ARBA00023136"/>
    </source>
</evidence>
<feature type="domain" description="ABC transmembrane type-1" evidence="9">
    <location>
        <begin position="66"/>
        <end position="254"/>
    </location>
</feature>
<accession>A0A6I5ZQS7</accession>
<dbReference type="Proteomes" id="UP000425916">
    <property type="component" value="Chromosome"/>
</dbReference>
<evidence type="ECO:0000256" key="3">
    <source>
        <dbReference type="ARBA" id="ARBA00022475"/>
    </source>
</evidence>
<keyword evidence="5 8" id="KW-0812">Transmembrane</keyword>
<evidence type="ECO:0000256" key="1">
    <source>
        <dbReference type="ARBA" id="ARBA00004429"/>
    </source>
</evidence>
<dbReference type="EMBL" id="CP046244">
    <property type="protein sequence ID" value="QGP92332.1"/>
    <property type="molecule type" value="Genomic_DNA"/>
</dbReference>
<comment type="similarity">
    <text evidence="8">Belongs to the binding-protein-dependent transport system permease family.</text>
</comment>
<gene>
    <name evidence="10" type="primary">sugB</name>
    <name evidence="10" type="ORF">MGLY_17060</name>
</gene>
<feature type="transmembrane region" description="Helical" evidence="8">
    <location>
        <begin position="138"/>
        <end position="157"/>
    </location>
</feature>
<feature type="transmembrane region" description="Helical" evidence="8">
    <location>
        <begin position="178"/>
        <end position="200"/>
    </location>
</feature>
<dbReference type="Pfam" id="PF00528">
    <property type="entry name" value="BPD_transp_1"/>
    <property type="match status" value="1"/>
</dbReference>
<feature type="transmembrane region" description="Helical" evidence="8">
    <location>
        <begin position="235"/>
        <end position="254"/>
    </location>
</feature>
<feature type="transmembrane region" description="Helical" evidence="8">
    <location>
        <begin position="66"/>
        <end position="89"/>
    </location>
</feature>
<organism evidence="10 11">
    <name type="scientific">Neomoorella glycerini</name>
    <dbReference type="NCBI Taxonomy" id="55779"/>
    <lineage>
        <taxon>Bacteria</taxon>
        <taxon>Bacillati</taxon>
        <taxon>Bacillota</taxon>
        <taxon>Clostridia</taxon>
        <taxon>Neomoorellales</taxon>
        <taxon>Neomoorellaceae</taxon>
        <taxon>Neomoorella</taxon>
    </lineage>
</organism>
<evidence type="ECO:0000256" key="2">
    <source>
        <dbReference type="ARBA" id="ARBA00022448"/>
    </source>
</evidence>
<dbReference type="GO" id="GO:0055085">
    <property type="term" value="P:transmembrane transport"/>
    <property type="evidence" value="ECO:0007669"/>
    <property type="project" value="InterPro"/>
</dbReference>
<keyword evidence="11" id="KW-1185">Reference proteome</keyword>
<dbReference type="PANTHER" id="PTHR43357">
    <property type="entry name" value="INNER MEMBRANE ABC TRANSPORTER PERMEASE PROTEIN YDCV"/>
    <property type="match status" value="1"/>
</dbReference>
<keyword evidence="4" id="KW-0997">Cell inner membrane</keyword>
<keyword evidence="3" id="KW-1003">Cell membrane</keyword>
<dbReference type="SUPFAM" id="SSF161098">
    <property type="entry name" value="MetI-like"/>
    <property type="match status" value="1"/>
</dbReference>
<name>A0A6I5ZQS7_9FIRM</name>
<keyword evidence="7 8" id="KW-0472">Membrane</keyword>
<dbReference type="Gene3D" id="1.10.3720.10">
    <property type="entry name" value="MetI-like"/>
    <property type="match status" value="1"/>
</dbReference>
<evidence type="ECO:0000256" key="8">
    <source>
        <dbReference type="RuleBase" id="RU363032"/>
    </source>
</evidence>
<dbReference type="InterPro" id="IPR000515">
    <property type="entry name" value="MetI-like"/>
</dbReference>
<evidence type="ECO:0000256" key="5">
    <source>
        <dbReference type="ARBA" id="ARBA00022692"/>
    </source>
</evidence>
<evidence type="ECO:0000256" key="6">
    <source>
        <dbReference type="ARBA" id="ARBA00022989"/>
    </source>
</evidence>
<keyword evidence="6 8" id="KW-1133">Transmembrane helix</keyword>
<dbReference type="AlphaFoldDB" id="A0A6I5ZQS7"/>
<comment type="subcellular location">
    <subcellularLocation>
        <location evidence="1">Cell inner membrane</location>
        <topology evidence="1">Multi-pass membrane protein</topology>
    </subcellularLocation>
    <subcellularLocation>
        <location evidence="8">Cell membrane</location>
        <topology evidence="8">Multi-pass membrane protein</topology>
    </subcellularLocation>
</comment>
<dbReference type="InterPro" id="IPR035906">
    <property type="entry name" value="MetI-like_sf"/>
</dbReference>
<evidence type="ECO:0000313" key="11">
    <source>
        <dbReference type="Proteomes" id="UP000425916"/>
    </source>
</evidence>
<sequence length="269" mass="29690">MNGLKVWQLTGRVAGLALAFFIIFGPLSGLIIWSVAERWYWPAALPQKAGWFYWQRVLGGDVWQNFLLGVEIALLVTALGLLLTVPLAYVLARFKMPMKPVILMLFLLPQAFPQLPVFANTAVLLYRWNLAGKVSGVVLIHLVGALVYALWTLVAVYQSIPPELEEAARNLGASRIKTFFTVSLPLALPGIIAGGLLVFLYSLDEFTGTLLVGAPFVVTLPVLMYNTSMGYELQIASVTALLLMLPGLLMLLMMERFLKAEYLSAFGRI</sequence>
<dbReference type="CDD" id="cd06261">
    <property type="entry name" value="TM_PBP2"/>
    <property type="match status" value="1"/>
</dbReference>
<reference evidence="10 11" key="1">
    <citation type="submission" date="2019-11" db="EMBL/GenBank/DDBJ databases">
        <title>Genome sequence of Moorella glycerini DSM11254.</title>
        <authorList>
            <person name="Poehlein A."/>
            <person name="Boeer T."/>
            <person name="Daniel R."/>
        </authorList>
    </citation>
    <scope>NUCLEOTIDE SEQUENCE [LARGE SCALE GENOMIC DNA]</scope>
    <source>
        <strain evidence="10 11">DSM 11254</strain>
    </source>
</reference>
<feature type="transmembrane region" description="Helical" evidence="8">
    <location>
        <begin position="101"/>
        <end position="126"/>
    </location>
</feature>
<proteinExistence type="inferred from homology"/>